<evidence type="ECO:0000259" key="3">
    <source>
        <dbReference type="Pfam" id="PF00933"/>
    </source>
</evidence>
<dbReference type="InterPro" id="IPR001764">
    <property type="entry name" value="Glyco_hydro_3_N"/>
</dbReference>
<accession>A0ABT1Z615</accession>
<dbReference type="Pfam" id="PF00933">
    <property type="entry name" value="Glyco_hydro_3"/>
    <property type="match status" value="1"/>
</dbReference>
<keyword evidence="2" id="KW-0472">Membrane</keyword>
<dbReference type="InterPro" id="IPR036962">
    <property type="entry name" value="Glyco_hydro_3_N_sf"/>
</dbReference>
<evidence type="ECO:0000256" key="2">
    <source>
        <dbReference type="SAM" id="Phobius"/>
    </source>
</evidence>
<dbReference type="SUPFAM" id="SSF51445">
    <property type="entry name" value="(Trans)glycosidases"/>
    <property type="match status" value="1"/>
</dbReference>
<name>A0ABT1Z615_9ACTN</name>
<keyword evidence="2" id="KW-0812">Transmembrane</keyword>
<dbReference type="RefSeq" id="WP_258498620.1">
    <property type="nucleotide sequence ID" value="NZ_JANSKA010000001.1"/>
</dbReference>
<dbReference type="EMBL" id="JANSKA010000001">
    <property type="protein sequence ID" value="MCR9035651.1"/>
    <property type="molecule type" value="Genomic_DNA"/>
</dbReference>
<keyword evidence="5" id="KW-1185">Reference proteome</keyword>
<organism evidence="4 5">
    <name type="scientific">Tractidigestivibacter montrealensis</name>
    <dbReference type="NCBI Taxonomy" id="2972466"/>
    <lineage>
        <taxon>Bacteria</taxon>
        <taxon>Bacillati</taxon>
        <taxon>Actinomycetota</taxon>
        <taxon>Coriobacteriia</taxon>
        <taxon>Coriobacteriales</taxon>
        <taxon>Atopobiaceae</taxon>
        <taxon>Tractidigestivibacter</taxon>
    </lineage>
</organism>
<evidence type="ECO:0000313" key="4">
    <source>
        <dbReference type="EMBL" id="MCR9035651.1"/>
    </source>
</evidence>
<comment type="caution">
    <text evidence="4">The sequence shown here is derived from an EMBL/GenBank/DDBJ whole genome shotgun (WGS) entry which is preliminary data.</text>
</comment>
<dbReference type="Proteomes" id="UP001204320">
    <property type="component" value="Unassembled WGS sequence"/>
</dbReference>
<reference evidence="4 5" key="1">
    <citation type="submission" date="2022-08" db="EMBL/GenBank/DDBJ databases">
        <title>Tractidigestivibacter montrealensis type strain KD21.</title>
        <authorList>
            <person name="Diop K."/>
            <person name="Richard C."/>
            <person name="Routy B."/>
        </authorList>
    </citation>
    <scope>NUCLEOTIDE SEQUENCE [LARGE SCALE GENOMIC DNA]</scope>
    <source>
        <strain evidence="4 5">KD21</strain>
    </source>
</reference>
<gene>
    <name evidence="4" type="ORF">NVS32_01570</name>
</gene>
<feature type="domain" description="Glycoside hydrolase family 3 N-terminal" evidence="3">
    <location>
        <begin position="4"/>
        <end position="57"/>
    </location>
</feature>
<dbReference type="Gene3D" id="3.20.20.300">
    <property type="entry name" value="Glycoside hydrolase, family 3, N-terminal domain"/>
    <property type="match status" value="1"/>
</dbReference>
<evidence type="ECO:0000256" key="1">
    <source>
        <dbReference type="ARBA" id="ARBA00022801"/>
    </source>
</evidence>
<keyword evidence="2" id="KW-1133">Transmembrane helix</keyword>
<sequence>MGATPTAESHALLTQVLRNEWGFRGSVVTDCVLAADTSNINRALHAGNDLYLAFLQDKMLTSDTLDTAAGHQALRNACHNILYTEANSSSTFTVGMFGQSPLITAVEVVLAAIIVLLATYFVRRHMKMKRWRAQQ</sequence>
<dbReference type="InterPro" id="IPR017853">
    <property type="entry name" value="GH"/>
</dbReference>
<proteinExistence type="predicted"/>
<feature type="transmembrane region" description="Helical" evidence="2">
    <location>
        <begin position="102"/>
        <end position="122"/>
    </location>
</feature>
<keyword evidence="1" id="KW-0378">Hydrolase</keyword>
<evidence type="ECO:0000313" key="5">
    <source>
        <dbReference type="Proteomes" id="UP001204320"/>
    </source>
</evidence>
<protein>
    <recommendedName>
        <fullName evidence="3">Glycoside hydrolase family 3 N-terminal domain-containing protein</fullName>
    </recommendedName>
</protein>